<accession>A0ABU3BEH6</accession>
<proteinExistence type="predicted"/>
<name>A0ABU3BEH6_9FLAO</name>
<gene>
    <name evidence="1" type="ORF">RM520_02930</name>
</gene>
<dbReference type="PROSITE" id="PS51257">
    <property type="entry name" value="PROKAR_LIPOPROTEIN"/>
    <property type="match status" value="1"/>
</dbReference>
<evidence type="ECO:0000313" key="2">
    <source>
        <dbReference type="Proteomes" id="UP001250662"/>
    </source>
</evidence>
<dbReference type="Proteomes" id="UP001250662">
    <property type="component" value="Unassembled WGS sequence"/>
</dbReference>
<keyword evidence="2" id="KW-1185">Reference proteome</keyword>
<sequence length="142" mass="16098">MIKKVIVLLCVVVIFSFYGCDISSEENFQFVNLKIVSVELPESFQQNASHNIQVTYERPDTCTYFEGFDVFEGELNTRSIVAIGSFLEQEDCVLMDDDITASFEFTALNIGTYTLRFYSGNDANGNPEYLEYIVPVRPEGVN</sequence>
<reference evidence="1 2" key="1">
    <citation type="submission" date="2023-09" db="EMBL/GenBank/DDBJ databases">
        <authorList>
            <person name="Rey-Velasco X."/>
        </authorList>
    </citation>
    <scope>NUCLEOTIDE SEQUENCE [LARGE SCALE GENOMIC DNA]</scope>
    <source>
        <strain evidence="1 2">P007</strain>
    </source>
</reference>
<comment type="caution">
    <text evidence="1">The sequence shown here is derived from an EMBL/GenBank/DDBJ whole genome shotgun (WGS) entry which is preliminary data.</text>
</comment>
<dbReference type="RefSeq" id="WP_311384212.1">
    <property type="nucleotide sequence ID" value="NZ_JAVRHU010000001.1"/>
</dbReference>
<protein>
    <recommendedName>
        <fullName evidence="3">GOLD domain-containing protein</fullName>
    </recommendedName>
</protein>
<organism evidence="1 2">
    <name type="scientific">Croceitalea vernalis</name>
    <dbReference type="NCBI Taxonomy" id="3075599"/>
    <lineage>
        <taxon>Bacteria</taxon>
        <taxon>Pseudomonadati</taxon>
        <taxon>Bacteroidota</taxon>
        <taxon>Flavobacteriia</taxon>
        <taxon>Flavobacteriales</taxon>
        <taxon>Flavobacteriaceae</taxon>
        <taxon>Croceitalea</taxon>
    </lineage>
</organism>
<evidence type="ECO:0000313" key="1">
    <source>
        <dbReference type="EMBL" id="MDT0620561.1"/>
    </source>
</evidence>
<dbReference type="EMBL" id="JAVRHU010000001">
    <property type="protein sequence ID" value="MDT0620561.1"/>
    <property type="molecule type" value="Genomic_DNA"/>
</dbReference>
<evidence type="ECO:0008006" key="3">
    <source>
        <dbReference type="Google" id="ProtNLM"/>
    </source>
</evidence>